<dbReference type="SMART" id="SM00400">
    <property type="entry name" value="ZnF_CHCC"/>
    <property type="match status" value="1"/>
</dbReference>
<evidence type="ECO:0000256" key="10">
    <source>
        <dbReference type="ARBA" id="ARBA00023125"/>
    </source>
</evidence>
<dbReference type="InterPro" id="IPR013264">
    <property type="entry name" value="DNAG_N"/>
</dbReference>
<dbReference type="Pfam" id="PF08275">
    <property type="entry name" value="DNAG_N"/>
    <property type="match status" value="1"/>
</dbReference>
<comment type="caution">
    <text evidence="16">The sequence shown here is derived from an EMBL/GenBank/DDBJ whole genome shotgun (WGS) entry which is preliminary data.</text>
</comment>
<dbReference type="FunFam" id="3.90.580.10:FF:000001">
    <property type="entry name" value="DNA primase"/>
    <property type="match status" value="1"/>
</dbReference>
<keyword evidence="6 12" id="KW-0479">Metal-binding</keyword>
<evidence type="ECO:0000256" key="4">
    <source>
        <dbReference type="ARBA" id="ARBA00022695"/>
    </source>
</evidence>
<gene>
    <name evidence="12" type="primary">dnaG</name>
    <name evidence="16" type="ORF">A2210_02850</name>
</gene>
<dbReference type="Gene3D" id="3.90.580.10">
    <property type="entry name" value="Zinc finger, CHC2-type domain"/>
    <property type="match status" value="1"/>
</dbReference>
<keyword evidence="10 12" id="KW-0238">DNA-binding</keyword>
<organism evidence="16 17">
    <name type="scientific">Candidatus Woesebacteria bacterium RIFOXYA1_FULL_40_18</name>
    <dbReference type="NCBI Taxonomy" id="1802532"/>
    <lineage>
        <taxon>Bacteria</taxon>
        <taxon>Candidatus Woeseibacteriota</taxon>
    </lineage>
</organism>
<reference evidence="16 17" key="1">
    <citation type="journal article" date="2016" name="Nat. Commun.">
        <title>Thousands of microbial genomes shed light on interconnected biogeochemical processes in an aquifer system.</title>
        <authorList>
            <person name="Anantharaman K."/>
            <person name="Brown C.T."/>
            <person name="Hug L.A."/>
            <person name="Sharon I."/>
            <person name="Castelle C.J."/>
            <person name="Probst A.J."/>
            <person name="Thomas B.C."/>
            <person name="Singh A."/>
            <person name="Wilkins M.J."/>
            <person name="Karaoz U."/>
            <person name="Brodie E.L."/>
            <person name="Williams K.H."/>
            <person name="Hubbard S.S."/>
            <person name="Banfield J.F."/>
        </authorList>
    </citation>
    <scope>NUCLEOTIDE SEQUENCE [LARGE SCALE GENOMIC DNA]</scope>
</reference>
<keyword evidence="8 12" id="KW-0862">Zinc</keyword>
<evidence type="ECO:0000256" key="1">
    <source>
        <dbReference type="ARBA" id="ARBA00022478"/>
    </source>
</evidence>
<comment type="cofactor">
    <cofactor evidence="12 13 14">
        <name>Zn(2+)</name>
        <dbReference type="ChEBI" id="CHEBI:29105"/>
    </cofactor>
    <text evidence="12 13 14">Binds 1 zinc ion per monomer.</text>
</comment>
<evidence type="ECO:0000256" key="12">
    <source>
        <dbReference type="HAMAP-Rule" id="MF_00974"/>
    </source>
</evidence>
<comment type="subunit">
    <text evidence="12">Monomer. Interacts with DnaB.</text>
</comment>
<dbReference type="EC" id="2.7.7.101" evidence="12"/>
<dbReference type="GO" id="GO:1990077">
    <property type="term" value="C:primosome complex"/>
    <property type="evidence" value="ECO:0007669"/>
    <property type="project" value="UniProtKB-KW"/>
</dbReference>
<dbReference type="GO" id="GO:0003677">
    <property type="term" value="F:DNA binding"/>
    <property type="evidence" value="ECO:0007669"/>
    <property type="project" value="UniProtKB-KW"/>
</dbReference>
<dbReference type="GO" id="GO:0008270">
    <property type="term" value="F:zinc ion binding"/>
    <property type="evidence" value="ECO:0007669"/>
    <property type="project" value="UniProtKB-UniRule"/>
</dbReference>
<protein>
    <recommendedName>
        <fullName evidence="12 13">DNA primase</fullName>
        <ecNumber evidence="12">2.7.7.101</ecNumber>
    </recommendedName>
</protein>
<keyword evidence="1 12" id="KW-0240">DNA-directed RNA polymerase</keyword>
<dbReference type="InterPro" id="IPR006295">
    <property type="entry name" value="DNA_primase_DnaG"/>
</dbReference>
<evidence type="ECO:0000256" key="13">
    <source>
        <dbReference type="PIRNR" id="PIRNR002811"/>
    </source>
</evidence>
<evidence type="ECO:0000256" key="8">
    <source>
        <dbReference type="ARBA" id="ARBA00022833"/>
    </source>
</evidence>
<accession>A0A1F8CMS3</accession>
<dbReference type="Pfam" id="PF13155">
    <property type="entry name" value="Toprim_2"/>
    <property type="match status" value="1"/>
</dbReference>
<dbReference type="InterPro" id="IPR006171">
    <property type="entry name" value="TOPRIM_dom"/>
</dbReference>
<comment type="similarity">
    <text evidence="12 13">Belongs to the DnaG primase family.</text>
</comment>
<evidence type="ECO:0000256" key="3">
    <source>
        <dbReference type="ARBA" id="ARBA00022679"/>
    </source>
</evidence>
<comment type="function">
    <text evidence="12 13">RNA polymerase that catalyzes the synthesis of short RNA molecules used as primers for DNA polymerase during DNA replication.</text>
</comment>
<dbReference type="Gene3D" id="3.90.980.10">
    <property type="entry name" value="DNA primase, catalytic core, N-terminal domain"/>
    <property type="match status" value="1"/>
</dbReference>
<dbReference type="InterPro" id="IPR002694">
    <property type="entry name" value="Znf_CHC2"/>
</dbReference>
<dbReference type="InterPro" id="IPR050219">
    <property type="entry name" value="DnaG_primase"/>
</dbReference>
<dbReference type="InterPro" id="IPR036977">
    <property type="entry name" value="DNA_primase_Znf_CHC2"/>
</dbReference>
<dbReference type="NCBIfam" id="TIGR01391">
    <property type="entry name" value="dnaG"/>
    <property type="match status" value="1"/>
</dbReference>
<evidence type="ECO:0000256" key="2">
    <source>
        <dbReference type="ARBA" id="ARBA00022515"/>
    </source>
</evidence>
<dbReference type="Pfam" id="PF01807">
    <property type="entry name" value="Zn_ribbon_DnaG"/>
    <property type="match status" value="1"/>
</dbReference>
<proteinExistence type="inferred from homology"/>
<dbReference type="PANTHER" id="PTHR30313:SF2">
    <property type="entry name" value="DNA PRIMASE"/>
    <property type="match status" value="1"/>
</dbReference>
<dbReference type="GO" id="GO:0006269">
    <property type="term" value="P:DNA replication, synthesis of primer"/>
    <property type="evidence" value="ECO:0007669"/>
    <property type="project" value="UniProtKB-UniRule"/>
</dbReference>
<evidence type="ECO:0000256" key="14">
    <source>
        <dbReference type="PIRSR" id="PIRSR002811-1"/>
    </source>
</evidence>
<keyword evidence="7 12" id="KW-0863">Zinc-finger</keyword>
<feature type="domain" description="Toprim" evidence="15">
    <location>
        <begin position="254"/>
        <end position="335"/>
    </location>
</feature>
<dbReference type="GO" id="GO:0003899">
    <property type="term" value="F:DNA-directed RNA polymerase activity"/>
    <property type="evidence" value="ECO:0007669"/>
    <property type="project" value="UniProtKB-UniRule"/>
</dbReference>
<dbReference type="SUPFAM" id="SSF57783">
    <property type="entry name" value="Zinc beta-ribbon"/>
    <property type="match status" value="1"/>
</dbReference>
<dbReference type="PIRSF" id="PIRSF002811">
    <property type="entry name" value="DnaG"/>
    <property type="match status" value="1"/>
</dbReference>
<name>A0A1F8CMS3_9BACT</name>
<keyword evidence="3 12" id="KW-0808">Transferase</keyword>
<dbReference type="HAMAP" id="MF_00974">
    <property type="entry name" value="DNA_primase_DnaG"/>
    <property type="match status" value="1"/>
</dbReference>
<dbReference type="STRING" id="1802532.A2210_02850"/>
<evidence type="ECO:0000259" key="15">
    <source>
        <dbReference type="PROSITE" id="PS50880"/>
    </source>
</evidence>
<dbReference type="InterPro" id="IPR030846">
    <property type="entry name" value="DnaG_bac"/>
</dbReference>
<keyword evidence="5 12" id="KW-0235">DNA replication</keyword>
<evidence type="ECO:0000256" key="5">
    <source>
        <dbReference type="ARBA" id="ARBA00022705"/>
    </source>
</evidence>
<dbReference type="InterPro" id="IPR034151">
    <property type="entry name" value="TOPRIM_DnaG_bac"/>
</dbReference>
<comment type="catalytic activity">
    <reaction evidence="12">
        <text>ssDNA + n NTP = ssDNA/pppN(pN)n-1 hybrid + (n-1) diphosphate.</text>
        <dbReference type="EC" id="2.7.7.101"/>
    </reaction>
</comment>
<evidence type="ECO:0000313" key="17">
    <source>
        <dbReference type="Proteomes" id="UP000177855"/>
    </source>
</evidence>
<keyword evidence="4 12" id="KW-0548">Nucleotidyltransferase</keyword>
<dbReference type="GO" id="GO:0000428">
    <property type="term" value="C:DNA-directed RNA polymerase complex"/>
    <property type="evidence" value="ECO:0007669"/>
    <property type="project" value="UniProtKB-KW"/>
</dbReference>
<feature type="zinc finger region" description="CHC2-type" evidence="12 14">
    <location>
        <begin position="35"/>
        <end position="59"/>
    </location>
</feature>
<dbReference type="CDD" id="cd03364">
    <property type="entry name" value="TOPRIM_DnaG_primases"/>
    <property type="match status" value="1"/>
</dbReference>
<dbReference type="GO" id="GO:0005737">
    <property type="term" value="C:cytoplasm"/>
    <property type="evidence" value="ECO:0007669"/>
    <property type="project" value="TreeGrafter"/>
</dbReference>
<keyword evidence="11 12" id="KW-0804">Transcription</keyword>
<keyword evidence="9" id="KW-0460">Magnesium</keyword>
<dbReference type="Pfam" id="PF10410">
    <property type="entry name" value="DnaB_bind"/>
    <property type="match status" value="1"/>
</dbReference>
<evidence type="ECO:0000313" key="16">
    <source>
        <dbReference type="EMBL" id="OGM77018.1"/>
    </source>
</evidence>
<dbReference type="SUPFAM" id="SSF56731">
    <property type="entry name" value="DNA primase core"/>
    <property type="match status" value="1"/>
</dbReference>
<dbReference type="PANTHER" id="PTHR30313">
    <property type="entry name" value="DNA PRIMASE"/>
    <property type="match status" value="1"/>
</dbReference>
<dbReference type="InterPro" id="IPR037068">
    <property type="entry name" value="DNA_primase_core_N_sf"/>
</dbReference>
<evidence type="ECO:0000256" key="7">
    <source>
        <dbReference type="ARBA" id="ARBA00022771"/>
    </source>
</evidence>
<keyword evidence="2 12" id="KW-0639">Primosome</keyword>
<evidence type="ECO:0000256" key="6">
    <source>
        <dbReference type="ARBA" id="ARBA00022723"/>
    </source>
</evidence>
<dbReference type="Proteomes" id="UP000177855">
    <property type="component" value="Unassembled WGS sequence"/>
</dbReference>
<dbReference type="EMBL" id="MGHS01000010">
    <property type="protein sequence ID" value="OGM77018.1"/>
    <property type="molecule type" value="Genomic_DNA"/>
</dbReference>
<dbReference type="PROSITE" id="PS50880">
    <property type="entry name" value="TOPRIM"/>
    <property type="match status" value="1"/>
</dbReference>
<evidence type="ECO:0000256" key="11">
    <source>
        <dbReference type="ARBA" id="ARBA00023163"/>
    </source>
</evidence>
<dbReference type="SMART" id="SM00493">
    <property type="entry name" value="TOPRIM"/>
    <property type="match status" value="1"/>
</dbReference>
<dbReference type="Gene3D" id="3.40.1360.10">
    <property type="match status" value="1"/>
</dbReference>
<dbReference type="AlphaFoldDB" id="A0A1F8CMS3"/>
<evidence type="ECO:0000256" key="9">
    <source>
        <dbReference type="ARBA" id="ARBA00022842"/>
    </source>
</evidence>
<dbReference type="InterPro" id="IPR019475">
    <property type="entry name" value="DNA_primase_DnaB-bd"/>
</dbReference>
<comment type="domain">
    <text evidence="12">Contains an N-terminal zinc-binding domain, a central core domain that contains the primase activity, and a C-terminal DnaB-binding domain.</text>
</comment>
<sequence>MADQVDEIKQKVDIVSLIGEHIELKKAGRNYRALCPFHSEKTPSFMVSPELQMYKCFGCGEGGDVFTFLEKYEGMEFREALKFLADKTGIKLVSFRPGEESQKERLYELHSLASKFYSYVLLAHRAGKAALKYLTDERDLDLETIKFFQIGFSPNVPGVISKFLVDKKHFNLKELAESGIGIIKGERVFDKFGGRIIFPLFDHRGNIAGFAGRILPEGSKELAKYINSPETPIYHKSRLLFGLNFAKEEIKRQGAAIIVEGEVDMISSYQRDVKNVVAIKGSALTEDQVKLLSRFTKKIILALDSDFAGDVAARRGIVIAQKEGLEITVAKMGEFKDPDDAVRKNPQFFKKAIVEAVGVWDFIIDSIFSRGDIKTGEEKAKLSREIVPVLASIPDRIVQAHYIEQVAKRLGVPEEAVNQEVEEHLSQKKEQEPNLAINTKEKVSLETKKTRRQLLEERLLSLAFQSEPSVLESAKIKRLMATSLPKRIYDEYLEFAKNNREFSPSAFASQLPKELLSGFAEMVLKETQDFIDRPDLFKREIEFVVSELEVVDMRHKLEVIGAKIREFESSEEGDKLKDAQEKFSELTRKLAKFEEEPQEGIIFGKAKS</sequence>